<dbReference type="InterPro" id="IPR051321">
    <property type="entry name" value="PHA/PHB_synthase"/>
</dbReference>
<dbReference type="PIRSF" id="PIRSF020818">
    <property type="entry name" value="PHB_depoly_PhaZ"/>
    <property type="match status" value="1"/>
</dbReference>
<dbReference type="RefSeq" id="WP_092306525.1">
    <property type="nucleotide sequence ID" value="NZ_FOZV01000001.1"/>
</dbReference>
<accession>A0A1I6NVH0</accession>
<dbReference type="Pfam" id="PF06850">
    <property type="entry name" value="PHB_depo_C"/>
    <property type="match status" value="1"/>
</dbReference>
<dbReference type="Gene3D" id="3.40.50.1820">
    <property type="entry name" value="alpha/beta hydrolase"/>
    <property type="match status" value="1"/>
</dbReference>
<proteinExistence type="predicted"/>
<dbReference type="STRING" id="871741.SAMN05192570_0561"/>
<dbReference type="SUPFAM" id="SSF53474">
    <property type="entry name" value="alpha/beta-Hydrolases"/>
    <property type="match status" value="1"/>
</dbReference>
<dbReference type="Proteomes" id="UP000198788">
    <property type="component" value="Unassembled WGS sequence"/>
</dbReference>
<dbReference type="PANTHER" id="PTHR36837:SF4">
    <property type="entry name" value="BLR0908 PROTEIN"/>
    <property type="match status" value="1"/>
</dbReference>
<dbReference type="InterPro" id="IPR029058">
    <property type="entry name" value="AB_hydrolase_fold"/>
</dbReference>
<dbReference type="NCBIfam" id="TIGR01849">
    <property type="entry name" value="PHB_depoly_PhaZ"/>
    <property type="match status" value="1"/>
</dbReference>
<gene>
    <name evidence="2" type="ORF">SAMN05192570_0561</name>
</gene>
<organism evidence="2 3">
    <name type="scientific">Brevundimonas viscosa</name>
    <dbReference type="NCBI Taxonomy" id="871741"/>
    <lineage>
        <taxon>Bacteria</taxon>
        <taxon>Pseudomonadati</taxon>
        <taxon>Pseudomonadota</taxon>
        <taxon>Alphaproteobacteria</taxon>
        <taxon>Caulobacterales</taxon>
        <taxon>Caulobacteraceae</taxon>
        <taxon>Brevundimonas</taxon>
    </lineage>
</organism>
<dbReference type="EMBL" id="FOZV01000001">
    <property type="protein sequence ID" value="SFS31943.1"/>
    <property type="molecule type" value="Genomic_DNA"/>
</dbReference>
<protein>
    <submittedName>
        <fullName evidence="2">Poly(3-hydroxybutyrate) depolymerase</fullName>
    </submittedName>
</protein>
<dbReference type="InterPro" id="IPR010915">
    <property type="entry name" value="PHB_depoly_PhaZ"/>
</dbReference>
<reference evidence="3" key="1">
    <citation type="submission" date="2016-10" db="EMBL/GenBank/DDBJ databases">
        <authorList>
            <person name="Varghese N."/>
            <person name="Submissions S."/>
        </authorList>
    </citation>
    <scope>NUCLEOTIDE SEQUENCE [LARGE SCALE GENOMIC DNA]</scope>
    <source>
        <strain evidence="3">CGMCC 1.10683</strain>
    </source>
</reference>
<feature type="domain" description="PHB de-polymerase C-terminal" evidence="1">
    <location>
        <begin position="211"/>
        <end position="412"/>
    </location>
</feature>
<evidence type="ECO:0000313" key="2">
    <source>
        <dbReference type="EMBL" id="SFS31943.1"/>
    </source>
</evidence>
<keyword evidence="3" id="KW-1185">Reference proteome</keyword>
<dbReference type="OrthoDB" id="9774318at2"/>
<sequence length="426" mass="48034">MLYTLHELAYASAAPFRIGAQLARDFWTHPFNPAAETALGRTAFASAELFESVTRRYGKPAWGLETIEIDGRKVRTTEQVIWASPWCRLVRFARHLGDLKRAGKPTVAPAVLIVAPLSGHYATLLRGTVETFLQDHDVYVTDWANARQVPMLEGRFDFSDYIDHVRTMLAQIGPRAHVVGVCQPGPPVLAACALMAEDGDPNRPASMTFMGSPIDARLSPTVINGLAEEKPFTWFRSNMIHTVPWPYPGFGRRVYPGFVQLYSFMSMNEERHVDAHHEYFQHLVNGDGDGVEKHEAFYNEYLSVLDLTEEFYLQTIDIVFQQHLLPRGLLEHRGRRVDLTRIADIGLMTVEGEKDDISGVGQTQAAHTLCSNIPDDRRVLYVQPDVGHYGVFNGRRFRDEIYPRTRDFIARNEALSVLPERPAAAA</sequence>
<dbReference type="PANTHER" id="PTHR36837">
    <property type="entry name" value="POLY(3-HYDROXYALKANOATE) POLYMERASE SUBUNIT PHAC"/>
    <property type="match status" value="1"/>
</dbReference>
<evidence type="ECO:0000259" key="1">
    <source>
        <dbReference type="Pfam" id="PF06850"/>
    </source>
</evidence>
<dbReference type="AlphaFoldDB" id="A0A1I6NVH0"/>
<name>A0A1I6NVH0_9CAUL</name>
<evidence type="ECO:0000313" key="3">
    <source>
        <dbReference type="Proteomes" id="UP000198788"/>
    </source>
</evidence>
<dbReference type="InterPro" id="IPR009656">
    <property type="entry name" value="PHB_depo_C"/>
</dbReference>